<sequence>MKLLAPVLLLLQSAGLVQGCVRVHAYLSNTPIGNDVMSIELWDDDNFYQRCGTCSWAFASNESRCRKECGKFTVEVWNNGRSAWVRNNGNNGLVYTMRHTNSNTDHYCCLFTDNGCRGWCSNWESCHKSQHANCNRYACNLCDGIRYCGVRDRLLAESADNSTATEE</sequence>
<dbReference type="AlphaFoldDB" id="A0A6P8BHN9"/>
<dbReference type="OrthoDB" id="5172701at2759"/>
<dbReference type="Proteomes" id="UP000515153">
    <property type="component" value="Unplaced"/>
</dbReference>
<dbReference type="RefSeq" id="XP_030986710.1">
    <property type="nucleotide sequence ID" value="XM_031121587.1"/>
</dbReference>
<keyword evidence="2" id="KW-1185">Reference proteome</keyword>
<feature type="signal peptide" evidence="1">
    <location>
        <begin position="1"/>
        <end position="19"/>
    </location>
</feature>
<protein>
    <submittedName>
        <fullName evidence="3">Uncharacterized protein</fullName>
    </submittedName>
</protein>
<accession>A0A6P8BHN9</accession>
<organism evidence="2 3">
    <name type="scientific">Pyricularia grisea</name>
    <name type="common">Crabgrass-specific blast fungus</name>
    <name type="synonym">Magnaporthe grisea</name>
    <dbReference type="NCBI Taxonomy" id="148305"/>
    <lineage>
        <taxon>Eukaryota</taxon>
        <taxon>Fungi</taxon>
        <taxon>Dikarya</taxon>
        <taxon>Ascomycota</taxon>
        <taxon>Pezizomycotina</taxon>
        <taxon>Sordariomycetes</taxon>
        <taxon>Sordariomycetidae</taxon>
        <taxon>Magnaporthales</taxon>
        <taxon>Pyriculariaceae</taxon>
        <taxon>Pyricularia</taxon>
    </lineage>
</organism>
<keyword evidence="1" id="KW-0732">Signal</keyword>
<evidence type="ECO:0000256" key="1">
    <source>
        <dbReference type="SAM" id="SignalP"/>
    </source>
</evidence>
<reference evidence="3" key="3">
    <citation type="submission" date="2025-08" db="UniProtKB">
        <authorList>
            <consortium name="RefSeq"/>
        </authorList>
    </citation>
    <scope>IDENTIFICATION</scope>
    <source>
        <strain evidence="3">NI907</strain>
    </source>
</reference>
<dbReference type="PROSITE" id="PS51257">
    <property type="entry name" value="PROKAR_LIPOPROTEIN"/>
    <property type="match status" value="1"/>
</dbReference>
<proteinExistence type="predicted"/>
<name>A0A6P8BHN9_PYRGI</name>
<dbReference type="KEGG" id="pgri:PgNI_01516"/>
<dbReference type="GeneID" id="41956501"/>
<feature type="chain" id="PRO_5028036272" evidence="1">
    <location>
        <begin position="20"/>
        <end position="167"/>
    </location>
</feature>
<evidence type="ECO:0000313" key="3">
    <source>
        <dbReference type="RefSeq" id="XP_030986710.1"/>
    </source>
</evidence>
<evidence type="ECO:0000313" key="2">
    <source>
        <dbReference type="Proteomes" id="UP000515153"/>
    </source>
</evidence>
<reference evidence="3" key="2">
    <citation type="submission" date="2019-10" db="EMBL/GenBank/DDBJ databases">
        <authorList>
            <consortium name="NCBI Genome Project"/>
        </authorList>
    </citation>
    <scope>NUCLEOTIDE SEQUENCE</scope>
    <source>
        <strain evidence="3">NI907</strain>
    </source>
</reference>
<gene>
    <name evidence="3" type="ORF">PgNI_01516</name>
</gene>
<reference evidence="3" key="1">
    <citation type="journal article" date="2019" name="Mol. Biol. Evol.">
        <title>Blast fungal genomes show frequent chromosomal changes, gene gains and losses, and effector gene turnover.</title>
        <authorList>
            <person name="Gomez Luciano L.B."/>
            <person name="Jason Tsai I."/>
            <person name="Chuma I."/>
            <person name="Tosa Y."/>
            <person name="Chen Y.H."/>
            <person name="Li J.Y."/>
            <person name="Li M.Y."/>
            <person name="Jade Lu M.Y."/>
            <person name="Nakayashiki H."/>
            <person name="Li W.H."/>
        </authorList>
    </citation>
    <scope>NUCLEOTIDE SEQUENCE</scope>
    <source>
        <strain evidence="3">NI907</strain>
    </source>
</reference>